<dbReference type="PROSITE" id="PS51257">
    <property type="entry name" value="PROKAR_LIPOPROTEIN"/>
    <property type="match status" value="1"/>
</dbReference>
<keyword evidence="1" id="KW-0732">Signal</keyword>
<reference evidence="2 3" key="1">
    <citation type="submission" date="2020-04" db="EMBL/GenBank/DDBJ databases">
        <authorList>
            <person name="Yin C."/>
        </authorList>
    </citation>
    <scope>NUCLEOTIDE SEQUENCE [LARGE SCALE GENOMIC DNA]</scope>
    <source>
        <strain evidence="2 3">Ak56</strain>
    </source>
</reference>
<evidence type="ECO:0000313" key="2">
    <source>
        <dbReference type="EMBL" id="NLR82169.1"/>
    </source>
</evidence>
<protein>
    <submittedName>
        <fullName evidence="2">DUF4843 domain-containing protein</fullName>
    </submittedName>
</protein>
<evidence type="ECO:0000313" key="3">
    <source>
        <dbReference type="Proteomes" id="UP000552864"/>
    </source>
</evidence>
<proteinExistence type="predicted"/>
<feature type="signal peptide" evidence="1">
    <location>
        <begin position="1"/>
        <end position="19"/>
    </location>
</feature>
<dbReference type="Proteomes" id="UP000552864">
    <property type="component" value="Unassembled WGS sequence"/>
</dbReference>
<dbReference type="RefSeq" id="WP_168742007.1">
    <property type="nucleotide sequence ID" value="NZ_JABAHZ010000008.1"/>
</dbReference>
<comment type="caution">
    <text evidence="2">The sequence shown here is derived from an EMBL/GenBank/DDBJ whole genome shotgun (WGS) entry which is preliminary data.</text>
</comment>
<dbReference type="Pfam" id="PF16132">
    <property type="entry name" value="DUF4843"/>
    <property type="match status" value="1"/>
</dbReference>
<dbReference type="AlphaFoldDB" id="A0A847SVW0"/>
<organism evidence="2 3">
    <name type="scientific">Chitinophaga eiseniae</name>
    <dbReference type="NCBI Taxonomy" id="634771"/>
    <lineage>
        <taxon>Bacteria</taxon>
        <taxon>Pseudomonadati</taxon>
        <taxon>Bacteroidota</taxon>
        <taxon>Chitinophagia</taxon>
        <taxon>Chitinophagales</taxon>
        <taxon>Chitinophagaceae</taxon>
        <taxon>Chitinophaga</taxon>
    </lineage>
</organism>
<gene>
    <name evidence="2" type="ORF">HGH91_26360</name>
</gene>
<dbReference type="EMBL" id="JABAHZ010000008">
    <property type="protein sequence ID" value="NLR82169.1"/>
    <property type="molecule type" value="Genomic_DNA"/>
</dbReference>
<keyword evidence="3" id="KW-1185">Reference proteome</keyword>
<sequence>MKKYCLYSLIGLLAAGFMACKKSQLEVYQNNPRVYFSAADLTYSFATRSSTMMKDTVLFRLNYIGLRLNEALPVKISVVTDKTTAAAGTDYELLPSYTMPAGKFSDSLRLVVRRTPGMATTAVKLVIALQPADNYAIGLNKNGKELTFTINDILTKPSSWESYLVPYFGAYSKAKYRFMIDTLGLSDFPYDMTRNGQLLYLKVKVATALAAYEKEHGPLVDAETGNTVFFPA</sequence>
<name>A0A847SVW0_9BACT</name>
<feature type="chain" id="PRO_5032412971" evidence="1">
    <location>
        <begin position="20"/>
        <end position="232"/>
    </location>
</feature>
<dbReference type="InterPro" id="IPR032299">
    <property type="entry name" value="DUF4843"/>
</dbReference>
<evidence type="ECO:0000256" key="1">
    <source>
        <dbReference type="SAM" id="SignalP"/>
    </source>
</evidence>
<accession>A0A847SVW0</accession>